<accession>A0ABN1LXT9</accession>
<evidence type="ECO:0000313" key="1">
    <source>
        <dbReference type="EMBL" id="GAA0861738.1"/>
    </source>
</evidence>
<gene>
    <name evidence="1" type="ORF">GCM10009115_05580</name>
</gene>
<protein>
    <submittedName>
        <fullName evidence="1">Uncharacterized protein</fullName>
    </submittedName>
</protein>
<dbReference type="EMBL" id="BAAAFE010000003">
    <property type="protein sequence ID" value="GAA0861738.1"/>
    <property type="molecule type" value="Genomic_DNA"/>
</dbReference>
<comment type="caution">
    <text evidence="1">The sequence shown here is derived from an EMBL/GenBank/DDBJ whole genome shotgun (WGS) entry which is preliminary data.</text>
</comment>
<sequence>MNCAAADMRCNPPLLLYFVKREILSVWRNSAQDRWATGAFGCFGEAREGGGLVVTNLAGRKGGDPFWRRWYENRDQ</sequence>
<proteinExistence type="predicted"/>
<dbReference type="Proteomes" id="UP001500738">
    <property type="component" value="Unassembled WGS sequence"/>
</dbReference>
<evidence type="ECO:0000313" key="2">
    <source>
        <dbReference type="Proteomes" id="UP001500738"/>
    </source>
</evidence>
<keyword evidence="2" id="KW-1185">Reference proteome</keyword>
<organism evidence="1 2">
    <name type="scientific">Sphingopyxis soli</name>
    <dbReference type="NCBI Taxonomy" id="592051"/>
    <lineage>
        <taxon>Bacteria</taxon>
        <taxon>Pseudomonadati</taxon>
        <taxon>Pseudomonadota</taxon>
        <taxon>Alphaproteobacteria</taxon>
        <taxon>Sphingomonadales</taxon>
        <taxon>Sphingomonadaceae</taxon>
        <taxon>Sphingopyxis</taxon>
    </lineage>
</organism>
<reference evidence="1 2" key="1">
    <citation type="journal article" date="2019" name="Int. J. Syst. Evol. Microbiol.">
        <title>The Global Catalogue of Microorganisms (GCM) 10K type strain sequencing project: providing services to taxonomists for standard genome sequencing and annotation.</title>
        <authorList>
            <consortium name="The Broad Institute Genomics Platform"/>
            <consortium name="The Broad Institute Genome Sequencing Center for Infectious Disease"/>
            <person name="Wu L."/>
            <person name="Ma J."/>
        </authorList>
    </citation>
    <scope>NUCLEOTIDE SEQUENCE [LARGE SCALE GENOMIC DNA]</scope>
    <source>
        <strain evidence="1 2">JCM 15910</strain>
    </source>
</reference>
<name>A0ABN1LXT9_9SPHN</name>